<dbReference type="SUPFAM" id="SSF52980">
    <property type="entry name" value="Restriction endonuclease-like"/>
    <property type="match status" value="1"/>
</dbReference>
<dbReference type="AlphaFoldDB" id="A0A450SV67"/>
<accession>A0A450SV67</accession>
<protein>
    <submittedName>
        <fullName evidence="1">Uncharacterized protein</fullName>
    </submittedName>
</protein>
<proteinExistence type="predicted"/>
<dbReference type="Pfam" id="PF12644">
    <property type="entry name" value="DUF3782"/>
    <property type="match status" value="1"/>
</dbReference>
<gene>
    <name evidence="1" type="ORF">BECKFW1821B_GA0114236_103719</name>
</gene>
<organism evidence="1">
    <name type="scientific">Candidatus Kentrum sp. FW</name>
    <dbReference type="NCBI Taxonomy" id="2126338"/>
    <lineage>
        <taxon>Bacteria</taxon>
        <taxon>Pseudomonadati</taxon>
        <taxon>Pseudomonadota</taxon>
        <taxon>Gammaproteobacteria</taxon>
        <taxon>Candidatus Kentrum</taxon>
    </lineage>
</organism>
<dbReference type="InterPro" id="IPR011335">
    <property type="entry name" value="Restrct_endonuc-II-like"/>
</dbReference>
<reference evidence="1" key="1">
    <citation type="submission" date="2019-02" db="EMBL/GenBank/DDBJ databases">
        <authorList>
            <person name="Gruber-Vodicka R. H."/>
            <person name="Seah K. B. B."/>
        </authorList>
    </citation>
    <scope>NUCLEOTIDE SEQUENCE</scope>
    <source>
        <strain evidence="1">BECK_BZ106</strain>
    </source>
</reference>
<name>A0A450SV67_9GAMM</name>
<evidence type="ECO:0000313" key="1">
    <source>
        <dbReference type="EMBL" id="VFJ57866.1"/>
    </source>
</evidence>
<sequence length="124" mass="13879">MTTTTAQPTYTYEDILRLFAETDRKMQENAQQMKEMDERLNKKIGALGNRLGDFVQEMLRPAVVELFQTLGIAVHEVYPNIGVNRNGGMEVDLFVVDDSQAIAIRPARSAPPPTPRRACALSNN</sequence>
<dbReference type="InterPro" id="IPR024271">
    <property type="entry name" value="DUF3782"/>
</dbReference>
<dbReference type="EMBL" id="CAADFD010000037">
    <property type="protein sequence ID" value="VFJ57866.1"/>
    <property type="molecule type" value="Genomic_DNA"/>
</dbReference>